<dbReference type="GO" id="GO:0003700">
    <property type="term" value="F:DNA-binding transcription factor activity"/>
    <property type="evidence" value="ECO:0007669"/>
    <property type="project" value="InterPro"/>
</dbReference>
<dbReference type="InterPro" id="IPR000835">
    <property type="entry name" value="HTH_MarR-typ"/>
</dbReference>
<dbReference type="InterPro" id="IPR039422">
    <property type="entry name" value="MarR/SlyA-like"/>
</dbReference>
<dbReference type="Pfam" id="PF12802">
    <property type="entry name" value="MarR_2"/>
    <property type="match status" value="1"/>
</dbReference>
<organism evidence="2">
    <name type="scientific">Deinococcus sp. VB142</name>
    <dbReference type="NCBI Taxonomy" id="3112952"/>
    <lineage>
        <taxon>Bacteria</taxon>
        <taxon>Thermotogati</taxon>
        <taxon>Deinococcota</taxon>
        <taxon>Deinococci</taxon>
        <taxon>Deinococcales</taxon>
        <taxon>Deinococcaceae</taxon>
        <taxon>Deinococcus</taxon>
    </lineage>
</organism>
<dbReference type="GO" id="GO:0006950">
    <property type="term" value="P:response to stress"/>
    <property type="evidence" value="ECO:0007669"/>
    <property type="project" value="TreeGrafter"/>
</dbReference>
<protein>
    <submittedName>
        <fullName evidence="2">MarR family transcriptional regulator</fullName>
    </submittedName>
</protein>
<dbReference type="InterPro" id="IPR036390">
    <property type="entry name" value="WH_DNA-bd_sf"/>
</dbReference>
<accession>A0AAU6Q3H4</accession>
<dbReference type="InterPro" id="IPR036388">
    <property type="entry name" value="WH-like_DNA-bd_sf"/>
</dbReference>
<proteinExistence type="predicted"/>
<dbReference type="SUPFAM" id="SSF46785">
    <property type="entry name" value="Winged helix' DNA-binding domain"/>
    <property type="match status" value="1"/>
</dbReference>
<gene>
    <name evidence="2" type="ORF">WDJ50_01895</name>
</gene>
<sequence>MNHDIRHSAAAPSEPEHQTYLALQRLALHLKDETDQFLKQEGLTGTQFNVLRILRGAGDTPLTCGEIAERLLNKDPDVTRLLDRMEKQGLVERVRSEQDRRVLLTHLSPQGHEVVARLDGPLAQMHRQQFSHLAPERLRLLLELLDEASTFKP</sequence>
<dbReference type="AlphaFoldDB" id="A0AAU6Q3H4"/>
<dbReference type="PANTHER" id="PTHR33164:SF101">
    <property type="entry name" value="TRANSCRIPTIONAL REPRESSOR MPRA"/>
    <property type="match status" value="1"/>
</dbReference>
<dbReference type="EMBL" id="CP149782">
    <property type="protein sequence ID" value="WYF44891.1"/>
    <property type="molecule type" value="Genomic_DNA"/>
</dbReference>
<dbReference type="Gene3D" id="1.10.10.10">
    <property type="entry name" value="Winged helix-like DNA-binding domain superfamily/Winged helix DNA-binding domain"/>
    <property type="match status" value="1"/>
</dbReference>
<feature type="domain" description="HTH marR-type" evidence="1">
    <location>
        <begin position="16"/>
        <end position="150"/>
    </location>
</feature>
<dbReference type="PROSITE" id="PS50995">
    <property type="entry name" value="HTH_MARR_2"/>
    <property type="match status" value="1"/>
</dbReference>
<evidence type="ECO:0000313" key="2">
    <source>
        <dbReference type="EMBL" id="WYF44891.1"/>
    </source>
</evidence>
<reference evidence="2" key="1">
    <citation type="submission" date="2024-03" db="EMBL/GenBank/DDBJ databases">
        <title>Deinococcus weizhi sp. nov., isolated from human skin.</title>
        <authorList>
            <person name="Wei Z."/>
            <person name="Tian F."/>
            <person name="Yang C."/>
            <person name="Xin L.T."/>
            <person name="Wen Z.J."/>
            <person name="Lan K.C."/>
            <person name="Yu L."/>
            <person name="Zhe W."/>
            <person name="Dan F.D."/>
            <person name="Jun W."/>
            <person name="Rui Z."/>
            <person name="Yong X.J."/>
            <person name="Ting Y."/>
            <person name="Wei X."/>
            <person name="Xu Z.G."/>
            <person name="Xin Z."/>
            <person name="Dong F.G."/>
            <person name="Ni X.M."/>
            <person name="Zheng M.G."/>
            <person name="Chun Y."/>
            <person name="Qian W.X."/>
        </authorList>
    </citation>
    <scope>NUCLEOTIDE SEQUENCE</scope>
    <source>
        <strain evidence="2">VB142</strain>
    </source>
</reference>
<evidence type="ECO:0000259" key="1">
    <source>
        <dbReference type="PROSITE" id="PS50995"/>
    </source>
</evidence>
<name>A0AAU6Q3H4_9DEIO</name>
<dbReference type="PANTHER" id="PTHR33164">
    <property type="entry name" value="TRANSCRIPTIONAL REGULATOR, MARR FAMILY"/>
    <property type="match status" value="1"/>
</dbReference>
<dbReference type="PRINTS" id="PR00598">
    <property type="entry name" value="HTHMARR"/>
</dbReference>
<dbReference type="SMART" id="SM00347">
    <property type="entry name" value="HTH_MARR"/>
    <property type="match status" value="1"/>
</dbReference>
<dbReference type="RefSeq" id="WP_339096069.1">
    <property type="nucleotide sequence ID" value="NZ_CP149782.1"/>
</dbReference>